<dbReference type="CDD" id="cd00432">
    <property type="entry name" value="Ribosomal_L18_L5e"/>
    <property type="match status" value="1"/>
</dbReference>
<dbReference type="InterPro" id="IPR057268">
    <property type="entry name" value="Ribosomal_L18"/>
</dbReference>
<organism evidence="4 5">
    <name type="scientific">Abeliophyllum distichum</name>
    <dbReference type="NCBI Taxonomy" id="126358"/>
    <lineage>
        <taxon>Eukaryota</taxon>
        <taxon>Viridiplantae</taxon>
        <taxon>Streptophyta</taxon>
        <taxon>Embryophyta</taxon>
        <taxon>Tracheophyta</taxon>
        <taxon>Spermatophyta</taxon>
        <taxon>Magnoliopsida</taxon>
        <taxon>eudicotyledons</taxon>
        <taxon>Gunneridae</taxon>
        <taxon>Pentapetalae</taxon>
        <taxon>asterids</taxon>
        <taxon>lamiids</taxon>
        <taxon>Lamiales</taxon>
        <taxon>Oleaceae</taxon>
        <taxon>Forsythieae</taxon>
        <taxon>Abeliophyllum</taxon>
    </lineage>
</organism>
<evidence type="ECO:0000256" key="3">
    <source>
        <dbReference type="ARBA" id="ARBA00023274"/>
    </source>
</evidence>
<dbReference type="EMBL" id="JBFOLK010000009">
    <property type="protein sequence ID" value="KAL2487040.1"/>
    <property type="molecule type" value="Genomic_DNA"/>
</dbReference>
<proteinExistence type="inferred from homology"/>
<keyword evidence="3" id="KW-0687">Ribonucleoprotein</keyword>
<dbReference type="PANTHER" id="PTHR12899:SF7">
    <property type="entry name" value="EXPRESSED PROTEIN"/>
    <property type="match status" value="1"/>
</dbReference>
<keyword evidence="2" id="KW-0689">Ribosomal protein</keyword>
<evidence type="ECO:0000256" key="1">
    <source>
        <dbReference type="ARBA" id="ARBA00007116"/>
    </source>
</evidence>
<name>A0ABD1RF82_9LAMI</name>
<reference evidence="5" key="1">
    <citation type="submission" date="2024-07" db="EMBL/GenBank/DDBJ databases">
        <title>Two chromosome-level genome assemblies of Korean endemic species Abeliophyllum distichum and Forsythia ovata (Oleaceae).</title>
        <authorList>
            <person name="Jang H."/>
        </authorList>
    </citation>
    <scope>NUCLEOTIDE SEQUENCE [LARGE SCALE GENOMIC DNA]</scope>
</reference>
<sequence>MASIFFRRVTTLKAIENCQSFSFSSSRTPTFLLGNVKGDSITKYSNRLHLSPLFSDNKNEVCVKDCEIELVDDETWQVSSGIANVWRGNDERKALEAKPFSDDQDGNYNGVFKFVDLNKGSPDFDEIEEMRIRGSLFYKLDKGSKEYDEYKYDFHGTKHSKNQKENKKNKEKEDRSCTLVSKVEKMSKKNELKEIKKNKVNKVDRLQEIDKNELKEFEKSIVNRVKRLQGIDKNEHLISHLHELGDNFVGKMQRTPTFNQLTAPYHEPFCLDIYISKGSVRASIIHRVTSKVVEVAHSISKDMKFDLGSTKNRNACAAVGEVLAQRALADDIHNVVYTPRKGEKLEGKLHIVLKSIIDNGIDVKVKLKQIKSRKTGSLAPRAQQFWCLACGSLGLSQSFVHSDGLDYLMPLDNSKAYHILSADDAAANQDDLIMWPPSVLIHNTITGKVRDGSMESIGNRPVDSILRDILHPPSLRHVSCYLSLVCSFKLFGDLA</sequence>
<dbReference type="Gene3D" id="3.30.420.100">
    <property type="match status" value="1"/>
</dbReference>
<comment type="caution">
    <text evidence="4">The sequence shown here is derived from an EMBL/GenBank/DDBJ whole genome shotgun (WGS) entry which is preliminary data.</text>
</comment>
<dbReference type="SUPFAM" id="SSF53137">
    <property type="entry name" value="Translational machinery components"/>
    <property type="match status" value="1"/>
</dbReference>
<dbReference type="PANTHER" id="PTHR12899">
    <property type="entry name" value="39S RIBOSOMAL PROTEIN L18, MITOCHONDRIAL"/>
    <property type="match status" value="1"/>
</dbReference>
<gene>
    <name evidence="4" type="ORF">Adt_31796</name>
</gene>
<dbReference type="GO" id="GO:0005840">
    <property type="term" value="C:ribosome"/>
    <property type="evidence" value="ECO:0007669"/>
    <property type="project" value="UniProtKB-KW"/>
</dbReference>
<dbReference type="Proteomes" id="UP001604336">
    <property type="component" value="Unassembled WGS sequence"/>
</dbReference>
<evidence type="ECO:0000256" key="2">
    <source>
        <dbReference type="ARBA" id="ARBA00022980"/>
    </source>
</evidence>
<evidence type="ECO:0000313" key="5">
    <source>
        <dbReference type="Proteomes" id="UP001604336"/>
    </source>
</evidence>
<protein>
    <submittedName>
        <fullName evidence="4">Ribosomal L18p/L5e family protein</fullName>
    </submittedName>
</protein>
<dbReference type="Pfam" id="PF00861">
    <property type="entry name" value="Ribosomal_L18p"/>
    <property type="match status" value="1"/>
</dbReference>
<dbReference type="GO" id="GO:1990904">
    <property type="term" value="C:ribonucleoprotein complex"/>
    <property type="evidence" value="ECO:0007669"/>
    <property type="project" value="UniProtKB-KW"/>
</dbReference>
<dbReference type="AlphaFoldDB" id="A0ABD1RF82"/>
<accession>A0ABD1RF82</accession>
<evidence type="ECO:0000313" key="4">
    <source>
        <dbReference type="EMBL" id="KAL2487040.1"/>
    </source>
</evidence>
<comment type="similarity">
    <text evidence="1">Belongs to the universal ribosomal protein uL18 family.</text>
</comment>
<keyword evidence="5" id="KW-1185">Reference proteome</keyword>
<dbReference type="InterPro" id="IPR005484">
    <property type="entry name" value="Ribosomal_uL18_bac/plant/anim"/>
</dbReference>